<name>A0ABU3SJM6_9MICO</name>
<dbReference type="RefSeq" id="WP_316003666.1">
    <property type="nucleotide sequence ID" value="NZ_JAWDIT010000002.1"/>
</dbReference>
<proteinExistence type="predicted"/>
<protein>
    <submittedName>
        <fullName evidence="1">Uncharacterized protein</fullName>
    </submittedName>
</protein>
<keyword evidence="2" id="KW-1185">Reference proteome</keyword>
<organism evidence="1 2">
    <name type="scientific">Microbacterium phycohabitans</name>
    <dbReference type="NCBI Taxonomy" id="3075993"/>
    <lineage>
        <taxon>Bacteria</taxon>
        <taxon>Bacillati</taxon>
        <taxon>Actinomycetota</taxon>
        <taxon>Actinomycetes</taxon>
        <taxon>Micrococcales</taxon>
        <taxon>Microbacteriaceae</taxon>
        <taxon>Microbacterium</taxon>
    </lineage>
</organism>
<accession>A0ABU3SJM6</accession>
<evidence type="ECO:0000313" key="2">
    <source>
        <dbReference type="Proteomes" id="UP001261125"/>
    </source>
</evidence>
<gene>
    <name evidence="1" type="ORF">RWH44_04745</name>
</gene>
<comment type="caution">
    <text evidence="1">The sequence shown here is derived from an EMBL/GenBank/DDBJ whole genome shotgun (WGS) entry which is preliminary data.</text>
</comment>
<dbReference type="EMBL" id="JAWDIT010000002">
    <property type="protein sequence ID" value="MDU0345002.1"/>
    <property type="molecule type" value="Genomic_DNA"/>
</dbReference>
<dbReference type="Proteomes" id="UP001261125">
    <property type="component" value="Unassembled WGS sequence"/>
</dbReference>
<reference evidence="1 2" key="1">
    <citation type="submission" date="2023-09" db="EMBL/GenBank/DDBJ databases">
        <title>Microbacterium fusihabitans sp. nov., Microbacterium phycihabitans sp. nov., and Microbacterium cervinum sp. nov., isolated from dried seaweeds of beach.</title>
        <authorList>
            <person name="Lee S.D."/>
        </authorList>
    </citation>
    <scope>NUCLEOTIDE SEQUENCE [LARGE SCALE GENOMIC DNA]</scope>
    <source>
        <strain evidence="1 2">KSW2-29</strain>
    </source>
</reference>
<evidence type="ECO:0000313" key="1">
    <source>
        <dbReference type="EMBL" id="MDU0345002.1"/>
    </source>
</evidence>
<sequence>MRTVMTVDDATFSLAPGQDIVELEDRIEAAVHDGGRFVRFVVVGERDVSVMFTPHTRVVSWTEENGDATLDEQAPSIDWDGV</sequence>